<dbReference type="SMART" id="SM01325">
    <property type="entry name" value="DUF3160"/>
    <property type="match status" value="1"/>
</dbReference>
<gene>
    <name evidence="1" type="ORF">DRP53_06575</name>
</gene>
<dbReference type="AlphaFoldDB" id="A0A660SGM9"/>
<reference evidence="1 2" key="1">
    <citation type="submission" date="2018-06" db="EMBL/GenBank/DDBJ databases">
        <title>Extensive metabolic versatility and redundancy in microbially diverse, dynamic hydrothermal sediments.</title>
        <authorList>
            <person name="Dombrowski N."/>
            <person name="Teske A."/>
            <person name="Baker B.J."/>
        </authorList>
    </citation>
    <scope>NUCLEOTIDE SEQUENCE [LARGE SCALE GENOMIC DNA]</scope>
    <source>
        <strain evidence="1">B36_G15</strain>
    </source>
</reference>
<evidence type="ECO:0008006" key="3">
    <source>
        <dbReference type="Google" id="ProtNLM"/>
    </source>
</evidence>
<protein>
    <recommendedName>
        <fullName evidence="3">DUF3160 domain-containing protein</fullName>
    </recommendedName>
</protein>
<evidence type="ECO:0000313" key="2">
    <source>
        <dbReference type="Proteomes" id="UP000268469"/>
    </source>
</evidence>
<dbReference type="Pfam" id="PF11369">
    <property type="entry name" value="DUF3160"/>
    <property type="match status" value="1"/>
</dbReference>
<dbReference type="Proteomes" id="UP000268469">
    <property type="component" value="Unassembled WGS sequence"/>
</dbReference>
<dbReference type="EMBL" id="QNBE01000058">
    <property type="protein sequence ID" value="RKX69948.1"/>
    <property type="molecule type" value="Genomic_DNA"/>
</dbReference>
<organism evidence="1 2">
    <name type="scientific">candidate division WOR-3 bacterium</name>
    <dbReference type="NCBI Taxonomy" id="2052148"/>
    <lineage>
        <taxon>Bacteria</taxon>
        <taxon>Bacteria division WOR-3</taxon>
    </lineage>
</organism>
<dbReference type="InterPro" id="IPR022601">
    <property type="entry name" value="DUF3160"/>
</dbReference>
<name>A0A660SGM9_UNCW3</name>
<comment type="caution">
    <text evidence="1">The sequence shown here is derived from an EMBL/GenBank/DDBJ whole genome shotgun (WGS) entry which is preliminary data.</text>
</comment>
<accession>A0A660SGM9</accession>
<proteinExistence type="predicted"/>
<evidence type="ECO:0000313" key="1">
    <source>
        <dbReference type="EMBL" id="RKX69948.1"/>
    </source>
</evidence>
<sequence length="604" mass="70611">MMKFIPLFSLLSVGQLSGGSGLKIEPTDYTQFYELYKDLRKEGKPIFVSQDAILHTFHLLYDYSLRDLESHRLYFMLDTLLDLMLDKTRSLLPRYPEARYTFAYFATAKKLLSSAYEVDPMVKSLVQAELSLIQEHKGFARSPIFGTKEDYSQFVPRGHYTRSERLRSYFLAMAYLGRMGFYLHPREEELARSHIIRSLLIMACLKGKARRLWRKIYKITTLYAGRSDDLTPDDYEHLIDKEFPGGPLKTIDNPEELNRFIKLALKLRRPKIISTWTRDDEDAYLTTLSFKFLGQRFIPDGYIFQNLVYNKVGTRTHPRLFPKGLDILAVLGSARAESILINHYHEDRYLNYKENLIKLKKEFGDLDESEWNSNIYWGWLRIIKEMIIPPKAGPRIFRSRAWIDKTLTTGLAFWAELRHDAILYAKQSYTVAVSVRPKPRVGRAYLEPRPEVYRRLKLLAEKFPRSLLSSPTRDLIDGYIRLLDRLIEISQFELAGKDLSREDIDLLYNIGGILENLSSLPSNQPGYSRADRTIELIADVHTDVNTRKALEVGVGKVDLITLRIDRTTYYGGSFSYYEFLQPISHRLTDEEWQRMKKPKRPDWQ</sequence>